<name>A0A8S5QMQ0_9CAUD</name>
<keyword evidence="1" id="KW-0472">Membrane</keyword>
<keyword evidence="1" id="KW-0812">Transmembrane</keyword>
<keyword evidence="1" id="KW-1133">Transmembrane helix</keyword>
<dbReference type="EMBL" id="BK015689">
    <property type="protein sequence ID" value="DAE20029.1"/>
    <property type="molecule type" value="Genomic_DNA"/>
</dbReference>
<organism evidence="2">
    <name type="scientific">CrAss-like virus sp. ctYsL76</name>
    <dbReference type="NCBI Taxonomy" id="2826826"/>
    <lineage>
        <taxon>Viruses</taxon>
        <taxon>Duplodnaviria</taxon>
        <taxon>Heunggongvirae</taxon>
        <taxon>Uroviricota</taxon>
        <taxon>Caudoviricetes</taxon>
        <taxon>Crassvirales</taxon>
    </lineage>
</organism>
<evidence type="ECO:0000256" key="1">
    <source>
        <dbReference type="SAM" id="Phobius"/>
    </source>
</evidence>
<sequence>MYITQLMLRIIKYILAYIKQLILIYLTHIWDVVA</sequence>
<proteinExistence type="predicted"/>
<protein>
    <submittedName>
        <fullName evidence="2">Uncharacterized protein</fullName>
    </submittedName>
</protein>
<reference evidence="2" key="1">
    <citation type="journal article" date="2021" name="Proc. Natl. Acad. Sci. U.S.A.">
        <title>A Catalog of Tens of Thousands of Viruses from Human Metagenomes Reveals Hidden Associations with Chronic Diseases.</title>
        <authorList>
            <person name="Tisza M.J."/>
            <person name="Buck C.B."/>
        </authorList>
    </citation>
    <scope>NUCLEOTIDE SEQUENCE</scope>
    <source>
        <strain evidence="2">CtYsL76</strain>
    </source>
</reference>
<accession>A0A8S5QMQ0</accession>
<feature type="transmembrane region" description="Helical" evidence="1">
    <location>
        <begin position="12"/>
        <end position="30"/>
    </location>
</feature>
<evidence type="ECO:0000313" key="2">
    <source>
        <dbReference type="EMBL" id="DAE20029.1"/>
    </source>
</evidence>